<dbReference type="GO" id="GO:0008270">
    <property type="term" value="F:zinc ion binding"/>
    <property type="evidence" value="ECO:0007669"/>
    <property type="project" value="UniProtKB-KW"/>
</dbReference>
<name>A0A2A2JGQ9_9BILA</name>
<proteinExistence type="predicted"/>
<keyword evidence="1" id="KW-0479">Metal-binding</keyword>
<gene>
    <name evidence="4" type="ORF">WR25_14804</name>
</gene>
<keyword evidence="1" id="KW-0862">Zinc</keyword>
<dbReference type="Pfam" id="PF13909">
    <property type="entry name" value="zf-H2C2_5"/>
    <property type="match status" value="1"/>
</dbReference>
<dbReference type="InterPro" id="IPR013087">
    <property type="entry name" value="Znf_C2H2_type"/>
</dbReference>
<dbReference type="OrthoDB" id="10260596at2759"/>
<evidence type="ECO:0000256" key="1">
    <source>
        <dbReference type="PROSITE-ProRule" id="PRU00042"/>
    </source>
</evidence>
<evidence type="ECO:0000256" key="2">
    <source>
        <dbReference type="SAM" id="MobiDB-lite"/>
    </source>
</evidence>
<reference evidence="4 5" key="1">
    <citation type="journal article" date="2017" name="Curr. Biol.">
        <title>Genome architecture and evolution of a unichromosomal asexual nematode.</title>
        <authorList>
            <person name="Fradin H."/>
            <person name="Zegar C."/>
            <person name="Gutwein M."/>
            <person name="Lucas J."/>
            <person name="Kovtun M."/>
            <person name="Corcoran D."/>
            <person name="Baugh L.R."/>
            <person name="Kiontke K."/>
            <person name="Gunsalus K."/>
            <person name="Fitch D.H."/>
            <person name="Piano F."/>
        </authorList>
    </citation>
    <scope>NUCLEOTIDE SEQUENCE [LARGE SCALE GENOMIC DNA]</scope>
    <source>
        <strain evidence="4">PF1309</strain>
    </source>
</reference>
<dbReference type="PROSITE" id="PS50157">
    <property type="entry name" value="ZINC_FINGER_C2H2_2"/>
    <property type="match status" value="1"/>
</dbReference>
<evidence type="ECO:0000313" key="4">
    <source>
        <dbReference type="EMBL" id="PAV60814.1"/>
    </source>
</evidence>
<feature type="compositionally biased region" description="Polar residues" evidence="2">
    <location>
        <begin position="130"/>
        <end position="148"/>
    </location>
</feature>
<sequence>MSSENKTYTLMGRLENPPPLTAPHFAPNGLNFAFAALSAIHNQNGTSLSAHPTNCDPRGLPQPGQSMARPIQSMYPPAYHQMQNAGVPVHPAQHVQQFLDRNQQLMQQQQQHSLQSHSPQHVQLQRLHIPNSSTSTPQPDTTMPSTIPRTRKQAKIKKDRDPKIPRDKIILALECEVCHEFVNCMPKHKKNCMKSHVAIRHMEIKRYKCSECDFSTKAHSSMKTHFRLHPDIQCEVVDRWTEEHEKEQINTARVCFPIAFDCGTRYDQFIKKD</sequence>
<organism evidence="4 5">
    <name type="scientific">Diploscapter pachys</name>
    <dbReference type="NCBI Taxonomy" id="2018661"/>
    <lineage>
        <taxon>Eukaryota</taxon>
        <taxon>Metazoa</taxon>
        <taxon>Ecdysozoa</taxon>
        <taxon>Nematoda</taxon>
        <taxon>Chromadorea</taxon>
        <taxon>Rhabditida</taxon>
        <taxon>Rhabditina</taxon>
        <taxon>Rhabditomorpha</taxon>
        <taxon>Rhabditoidea</taxon>
        <taxon>Rhabditidae</taxon>
        <taxon>Diploscapter</taxon>
    </lineage>
</organism>
<evidence type="ECO:0000259" key="3">
    <source>
        <dbReference type="PROSITE" id="PS50157"/>
    </source>
</evidence>
<accession>A0A2A2JGQ9</accession>
<dbReference type="Proteomes" id="UP000218231">
    <property type="component" value="Unassembled WGS sequence"/>
</dbReference>
<feature type="region of interest" description="Disordered" evidence="2">
    <location>
        <begin position="129"/>
        <end position="161"/>
    </location>
</feature>
<dbReference type="EMBL" id="LIAE01010450">
    <property type="protein sequence ID" value="PAV60814.1"/>
    <property type="molecule type" value="Genomic_DNA"/>
</dbReference>
<dbReference type="Gene3D" id="3.30.160.60">
    <property type="entry name" value="Classic Zinc Finger"/>
    <property type="match status" value="1"/>
</dbReference>
<comment type="caution">
    <text evidence="4">The sequence shown here is derived from an EMBL/GenBank/DDBJ whole genome shotgun (WGS) entry which is preliminary data.</text>
</comment>
<evidence type="ECO:0000313" key="5">
    <source>
        <dbReference type="Proteomes" id="UP000218231"/>
    </source>
</evidence>
<feature type="domain" description="C2H2-type" evidence="3">
    <location>
        <begin position="207"/>
        <end position="229"/>
    </location>
</feature>
<keyword evidence="1" id="KW-0863">Zinc-finger</keyword>
<protein>
    <recommendedName>
        <fullName evidence="3">C2H2-type domain-containing protein</fullName>
    </recommendedName>
</protein>
<keyword evidence="5" id="KW-1185">Reference proteome</keyword>
<dbReference type="AlphaFoldDB" id="A0A2A2JGQ9"/>